<evidence type="ECO:0000256" key="1">
    <source>
        <dbReference type="SAM" id="MobiDB-lite"/>
    </source>
</evidence>
<evidence type="ECO:0000313" key="2">
    <source>
        <dbReference type="EMBL" id="AMB18619.1"/>
    </source>
</evidence>
<feature type="region of interest" description="Disordered" evidence="1">
    <location>
        <begin position="115"/>
        <end position="163"/>
    </location>
</feature>
<accession>A0A0Y0A9L4</accession>
<proteinExistence type="predicted"/>
<feature type="compositionally biased region" description="Polar residues" evidence="1">
    <location>
        <begin position="126"/>
        <end position="147"/>
    </location>
</feature>
<dbReference type="Proteomes" id="UP000204502">
    <property type="component" value="Segment"/>
</dbReference>
<protein>
    <submittedName>
        <fullName evidence="2">Uncharacterized protein</fullName>
    </submittedName>
</protein>
<name>A0A0Y0A9L4_9CAUD</name>
<evidence type="ECO:0000313" key="3">
    <source>
        <dbReference type="Proteomes" id="UP000204502"/>
    </source>
</evidence>
<dbReference type="EMBL" id="KU253712">
    <property type="protein sequence ID" value="AMB18619.1"/>
    <property type="molecule type" value="Genomic_DNA"/>
</dbReference>
<dbReference type="RefSeq" id="YP_009274743.1">
    <property type="nucleotide sequence ID" value="NC_030920.1"/>
</dbReference>
<sequence length="291" mass="32231">MRPKYNLSEEAVQDLTERLLKAANEGVDAVHMDANITTDLIHKMTHVTSLTDVIDRNDTLSKTYAGFLSLYGFESMYDMYMYAKACEALPTSLHKSKDYSKLVPVKRKVMRNGKETEVTVYEDPNKQGSQPNEGNTQAKGTPNATTHSHARELKGKFHGKEKKLDTQKIAKLKQSTANFPNKGNFNTSADYFLELTSAEGKVVGVVGYSIEGKYLKFDFFVSDGTVPGIASRGLGELIKLAISEKKGVKIDNDPQASAAYAHYGLERKGNEWSADFKSLNANFGEGWHKGV</sequence>
<dbReference type="GeneID" id="28801698"/>
<gene>
    <name evidence="2" type="ORF">Eldridge_036</name>
</gene>
<reference evidence="2 3" key="1">
    <citation type="journal article" date="2016" name="Genome Announc.">
        <title>Complete Genome Sequence of Bacillus megaterium Bacteriophage Eldridge.</title>
        <authorList>
            <person name="Reveille A.M."/>
            <person name="Eldridge K.A."/>
            <person name="Temple L.M."/>
        </authorList>
    </citation>
    <scope>NUCLEOTIDE SEQUENCE [LARGE SCALE GENOMIC DNA]</scope>
</reference>
<dbReference type="OrthoDB" id="7253at10239"/>
<keyword evidence="3" id="KW-1185">Reference proteome</keyword>
<organism evidence="2 3">
    <name type="scientific">Bacillus phage Eldridge</name>
    <dbReference type="NCBI Taxonomy" id="1776293"/>
    <lineage>
        <taxon>Viruses</taxon>
        <taxon>Duplodnaviria</taxon>
        <taxon>Heunggongvirae</taxon>
        <taxon>Uroviricota</taxon>
        <taxon>Caudoviricetes</taxon>
        <taxon>Herelleviridae</taxon>
        <taxon>Bastillevirinae</taxon>
        <taxon>Eldridgevirus</taxon>
        <taxon>Eldridgevirus eldridge</taxon>
    </lineage>
</organism>
<dbReference type="KEGG" id="vg:28801698"/>